<evidence type="ECO:0000313" key="2">
    <source>
        <dbReference type="EMBL" id="CAF2205673.1"/>
    </source>
</evidence>
<sequence length="156" mass="18098">MSSFICPLYQNGRVLVNFGKVFRRIPMFHQNEARFQMTCNLSSTCGVPYRTYSTFKSHIYRNRSHELHLKEENADTVKILAASNSDGMNSDANIGISLLNNDVENHLMEIDNDRFNLCNNASDLDLLQDVQEEINNNITNSFNSFARWRVLTYRYC</sequence>
<evidence type="ECO:0000313" key="3">
    <source>
        <dbReference type="EMBL" id="CAF4493813.1"/>
    </source>
</evidence>
<dbReference type="EMBL" id="CAJNRE010019678">
    <property type="protein sequence ID" value="CAF2205673.1"/>
    <property type="molecule type" value="Genomic_DNA"/>
</dbReference>
<dbReference type="Proteomes" id="UP000681967">
    <property type="component" value="Unassembled WGS sequence"/>
</dbReference>
<dbReference type="EMBL" id="CAJOBI010158808">
    <property type="protein sequence ID" value="CAF4842453.1"/>
    <property type="molecule type" value="Genomic_DNA"/>
</dbReference>
<dbReference type="EMBL" id="CAJNOV010000776">
    <property type="protein sequence ID" value="CAF1038150.1"/>
    <property type="molecule type" value="Genomic_DNA"/>
</dbReference>
<dbReference type="EMBL" id="CAJOBH010075890">
    <property type="protein sequence ID" value="CAF4493813.1"/>
    <property type="molecule type" value="Genomic_DNA"/>
</dbReference>
<evidence type="ECO:0000313" key="5">
    <source>
        <dbReference type="Proteomes" id="UP000663855"/>
    </source>
</evidence>
<dbReference type="Proteomes" id="UP000663855">
    <property type="component" value="Unassembled WGS sequence"/>
</dbReference>
<comment type="caution">
    <text evidence="1">The sequence shown here is derived from an EMBL/GenBank/DDBJ whole genome shotgun (WGS) entry which is preliminary data.</text>
</comment>
<evidence type="ECO:0000313" key="1">
    <source>
        <dbReference type="EMBL" id="CAF1038150.1"/>
    </source>
</evidence>
<dbReference type="Proteomes" id="UP000676336">
    <property type="component" value="Unassembled WGS sequence"/>
</dbReference>
<evidence type="ECO:0000313" key="4">
    <source>
        <dbReference type="EMBL" id="CAF4842453.1"/>
    </source>
</evidence>
<dbReference type="AlphaFoldDB" id="A0A814JE92"/>
<organism evidence="1 5">
    <name type="scientific">Rotaria magnacalcarata</name>
    <dbReference type="NCBI Taxonomy" id="392030"/>
    <lineage>
        <taxon>Eukaryota</taxon>
        <taxon>Metazoa</taxon>
        <taxon>Spiralia</taxon>
        <taxon>Gnathifera</taxon>
        <taxon>Rotifera</taxon>
        <taxon>Eurotatoria</taxon>
        <taxon>Bdelloidea</taxon>
        <taxon>Philodinida</taxon>
        <taxon>Philodinidae</taxon>
        <taxon>Rotaria</taxon>
    </lineage>
</organism>
<gene>
    <name evidence="3" type="ORF">BYL167_LOCUS35690</name>
    <name evidence="1" type="ORF">CJN711_LOCUS4138</name>
    <name evidence="2" type="ORF">MBJ925_LOCUS35608</name>
    <name evidence="4" type="ORF">SMN809_LOCUS48999</name>
</gene>
<name>A0A814JE92_9BILA</name>
<proteinExistence type="predicted"/>
<protein>
    <submittedName>
        <fullName evidence="1">Uncharacterized protein</fullName>
    </submittedName>
</protein>
<reference evidence="1" key="1">
    <citation type="submission" date="2021-02" db="EMBL/GenBank/DDBJ databases">
        <authorList>
            <person name="Nowell W R."/>
        </authorList>
    </citation>
    <scope>NUCLEOTIDE SEQUENCE</scope>
</reference>
<dbReference type="Proteomes" id="UP000663824">
    <property type="component" value="Unassembled WGS sequence"/>
</dbReference>
<accession>A0A814JE92</accession>